<dbReference type="OMA" id="ERFIPFR"/>
<dbReference type="Pfam" id="PF12576">
    <property type="entry name" value="DUF3754"/>
    <property type="match status" value="1"/>
</dbReference>
<dbReference type="InterPro" id="IPR022227">
    <property type="entry name" value="DUF3754"/>
</dbReference>
<keyword evidence="3" id="KW-0812">Transmembrane</keyword>
<evidence type="ECO:0000313" key="4">
    <source>
        <dbReference type="Proteomes" id="UP000001554"/>
    </source>
</evidence>
<feature type="transmembrane region" description="Helical" evidence="3">
    <location>
        <begin position="307"/>
        <end position="329"/>
    </location>
</feature>
<dbReference type="Proteomes" id="UP000001554">
    <property type="component" value="Chromosome 6"/>
</dbReference>
<dbReference type="KEGG" id="bfo:118417197"/>
<dbReference type="OrthoDB" id="2020015at2759"/>
<dbReference type="GeneID" id="118417197"/>
<evidence type="ECO:0000256" key="2">
    <source>
        <dbReference type="SAM" id="MobiDB-lite"/>
    </source>
</evidence>
<keyword evidence="1" id="KW-0597">Phosphoprotein</keyword>
<name>A0A9J7MTI5_BRAFL</name>
<proteinExistence type="predicted"/>
<gene>
    <name evidence="5" type="primary">LOC118417197</name>
</gene>
<accession>A0A9J7MTI5</accession>
<sequence length="594" mass="67925">MGGPALFCCRVGNFRLRILSLGLHTSRNNVSQSSKYSAAARLVNLRSKLKWPTTAAAPIATQTADTSVQRATPLGVPSEEEFPERFIPITRRSLVMRLMQRMEGIIHTTYLDHFSEFSDALDTAITDEYHKILIDMKHVFDPINPDKETMFDPVNPDKETVATRHMTEHERVENEFFLIQKLSSLIKKASYIELPRHVVVEALKDHVSENGVMVDVNPDAYAILKFWAFGKEEIHDQSPAWYSLVYRKLANPVEKEKKYFYKRVVVAARLKKDQQLILKGFKDIPCKALEHLLPDARIRMTRADKGMVYTTILIALFGVIIQRLVLVMASLEIPILLMLAATIAFVVLRSWTVYKNRRNLYLLELSRTLYFKNVSSNRGLLTALVDRAQEESVKQALLVYTFLLGRTSPLELEAEDEGDIIRGGITVFELEELINRWILLESGSKITFDSSDAIKMLETFGILTGDDVDDDRRRHLYVLPIEAALRQLPQQSTSHRHHQPQFDVQQLDSMVSNMQGLNETMKDFAKSVKTRLHIIEMRLDNAKGVPDAFHETPTIKDVKAEDVVESLTHKNKDVVEENNRLQKDQTQVEKEGKV</sequence>
<feature type="region of interest" description="Disordered" evidence="2">
    <location>
        <begin position="569"/>
        <end position="594"/>
    </location>
</feature>
<dbReference type="AlphaFoldDB" id="A0A9J7MTI5"/>
<keyword evidence="4" id="KW-1185">Reference proteome</keyword>
<dbReference type="PANTHER" id="PTHR16095:SF11">
    <property type="entry name" value="TRANSMEMBRANE PROTEIN 143"/>
    <property type="match status" value="1"/>
</dbReference>
<dbReference type="PANTHER" id="PTHR16095">
    <property type="entry name" value="TRANSMEMBRANE PROTEIN 143 FAMILY MEMBER"/>
    <property type="match status" value="1"/>
</dbReference>
<reference evidence="5" key="2">
    <citation type="submission" date="2025-08" db="UniProtKB">
        <authorList>
            <consortium name="RefSeq"/>
        </authorList>
    </citation>
    <scope>IDENTIFICATION</scope>
    <source>
        <strain evidence="5">S238N-H82</strain>
        <tissue evidence="5">Testes</tissue>
    </source>
</reference>
<dbReference type="RefSeq" id="XP_035678545.1">
    <property type="nucleotide sequence ID" value="XM_035822652.1"/>
</dbReference>
<keyword evidence="3" id="KW-0472">Membrane</keyword>
<protein>
    <submittedName>
        <fullName evidence="5">Transmembrane protein 143-like isoform X1</fullName>
    </submittedName>
</protein>
<evidence type="ECO:0000256" key="1">
    <source>
        <dbReference type="ARBA" id="ARBA00022553"/>
    </source>
</evidence>
<evidence type="ECO:0000313" key="5">
    <source>
        <dbReference type="RefSeq" id="XP_035678545.1"/>
    </source>
</evidence>
<organism evidence="4 5">
    <name type="scientific">Branchiostoma floridae</name>
    <name type="common">Florida lancelet</name>
    <name type="synonym">Amphioxus</name>
    <dbReference type="NCBI Taxonomy" id="7739"/>
    <lineage>
        <taxon>Eukaryota</taxon>
        <taxon>Metazoa</taxon>
        <taxon>Chordata</taxon>
        <taxon>Cephalochordata</taxon>
        <taxon>Leptocardii</taxon>
        <taxon>Amphioxiformes</taxon>
        <taxon>Branchiostomatidae</taxon>
        <taxon>Branchiostoma</taxon>
    </lineage>
</organism>
<feature type="transmembrane region" description="Helical" evidence="3">
    <location>
        <begin position="335"/>
        <end position="354"/>
    </location>
</feature>
<evidence type="ECO:0000256" key="3">
    <source>
        <dbReference type="SAM" id="Phobius"/>
    </source>
</evidence>
<keyword evidence="3" id="KW-1133">Transmembrane helix</keyword>
<reference evidence="4" key="1">
    <citation type="journal article" date="2020" name="Nat. Ecol. Evol.">
        <title>Deeply conserved synteny resolves early events in vertebrate evolution.</title>
        <authorList>
            <person name="Simakov O."/>
            <person name="Marletaz F."/>
            <person name="Yue J.X."/>
            <person name="O'Connell B."/>
            <person name="Jenkins J."/>
            <person name="Brandt A."/>
            <person name="Calef R."/>
            <person name="Tung C.H."/>
            <person name="Huang T.K."/>
            <person name="Schmutz J."/>
            <person name="Satoh N."/>
            <person name="Yu J.K."/>
            <person name="Putnam N.H."/>
            <person name="Green R.E."/>
            <person name="Rokhsar D.S."/>
        </authorList>
    </citation>
    <scope>NUCLEOTIDE SEQUENCE [LARGE SCALE GENOMIC DNA]</scope>
    <source>
        <strain evidence="4">S238N-H82</strain>
    </source>
</reference>